<dbReference type="STRING" id="43657.S4054249_22220"/>
<dbReference type="InterPro" id="IPR021534">
    <property type="entry name" value="DUF3192"/>
</dbReference>
<sequence>MIKKVLQYIFLGLAVYAGIVFLVINFYKDDPRAMAWKDREAFNKRFISKLKPNAEMELDTVLDNLGSPDLTYVKSDKEYVYQIVFYRTQLMKPDGITTQDECTGMLFKNGQLILWGAGAIVAYEKALNNVTN</sequence>
<evidence type="ECO:0008006" key="4">
    <source>
        <dbReference type="Google" id="ProtNLM"/>
    </source>
</evidence>
<proteinExistence type="predicted"/>
<keyword evidence="3" id="KW-1185">Reference proteome</keyword>
<keyword evidence="1" id="KW-0812">Transmembrane</keyword>
<dbReference type="Pfam" id="PF11399">
    <property type="entry name" value="DUF3192"/>
    <property type="match status" value="1"/>
</dbReference>
<dbReference type="Proteomes" id="UP000076643">
    <property type="component" value="Unassembled WGS sequence"/>
</dbReference>
<reference evidence="2 3" key="1">
    <citation type="submission" date="2013-07" db="EMBL/GenBank/DDBJ databases">
        <title>Comparative Genomic and Metabolomic Analysis of Twelve Strains of Pseudoalteromonas luteoviolacea.</title>
        <authorList>
            <person name="Vynne N.G."/>
            <person name="Mansson M."/>
            <person name="Gram L."/>
        </authorList>
    </citation>
    <scope>NUCLEOTIDE SEQUENCE [LARGE SCALE GENOMIC DNA]</scope>
    <source>
        <strain evidence="2 3">DSM 6061</strain>
    </source>
</reference>
<keyword evidence="1" id="KW-0472">Membrane</keyword>
<evidence type="ECO:0000256" key="1">
    <source>
        <dbReference type="SAM" id="Phobius"/>
    </source>
</evidence>
<dbReference type="RefSeq" id="WP_063356266.1">
    <property type="nucleotide sequence ID" value="NZ_AQHB01000049.1"/>
</dbReference>
<dbReference type="PATRIC" id="fig|1365250.3.peg.2270"/>
<dbReference type="EMBL" id="AUYB01000100">
    <property type="protein sequence ID" value="KZN39155.1"/>
    <property type="molecule type" value="Genomic_DNA"/>
</dbReference>
<feature type="transmembrane region" description="Helical" evidence="1">
    <location>
        <begin position="6"/>
        <end position="27"/>
    </location>
</feature>
<evidence type="ECO:0000313" key="3">
    <source>
        <dbReference type="Proteomes" id="UP000076643"/>
    </source>
</evidence>
<organism evidence="2 3">
    <name type="scientific">Pseudoalteromonas luteoviolacea DSM 6061</name>
    <dbReference type="NCBI Taxonomy" id="1365250"/>
    <lineage>
        <taxon>Bacteria</taxon>
        <taxon>Pseudomonadati</taxon>
        <taxon>Pseudomonadota</taxon>
        <taxon>Gammaproteobacteria</taxon>
        <taxon>Alteromonadales</taxon>
        <taxon>Pseudoalteromonadaceae</taxon>
        <taxon>Pseudoalteromonas</taxon>
    </lineage>
</organism>
<name>A0A161ZYP7_9GAMM</name>
<keyword evidence="1" id="KW-1133">Transmembrane helix</keyword>
<dbReference type="AlphaFoldDB" id="A0A161ZYP7"/>
<gene>
    <name evidence="2" type="ORF">N475_15195</name>
</gene>
<comment type="caution">
    <text evidence="2">The sequence shown here is derived from an EMBL/GenBank/DDBJ whole genome shotgun (WGS) entry which is preliminary data.</text>
</comment>
<evidence type="ECO:0000313" key="2">
    <source>
        <dbReference type="EMBL" id="KZN39155.1"/>
    </source>
</evidence>
<accession>A0A161ZYP7</accession>
<protein>
    <recommendedName>
        <fullName evidence="4">DUF3192 domain-containing protein</fullName>
    </recommendedName>
</protein>